<name>A0A1Z8BFL8_9FLAO</name>
<dbReference type="RefSeq" id="WP_303685534.1">
    <property type="nucleotide sequence ID" value="NZ_MAAX01000019.1"/>
</dbReference>
<protein>
    <recommendedName>
        <fullName evidence="3">Transposase</fullName>
    </recommendedName>
</protein>
<evidence type="ECO:0000313" key="1">
    <source>
        <dbReference type="EMBL" id="OUS21372.1"/>
    </source>
</evidence>
<comment type="caution">
    <text evidence="1">The sequence shown here is derived from an EMBL/GenBank/DDBJ whole genome shotgun (WGS) entry which is preliminary data.</text>
</comment>
<reference evidence="2" key="1">
    <citation type="journal article" date="2017" name="Proc. Natl. Acad. Sci. U.S.A.">
        <title>Simulation of Deepwater Horizon oil plume reveals substrate specialization within a complex community of hydrocarbon-degraders.</title>
        <authorList>
            <person name="Hu P."/>
            <person name="Dubinsky E.A."/>
            <person name="Probst A.J."/>
            <person name="Wang J."/>
            <person name="Sieber C.M.K."/>
            <person name="Tom L.M."/>
            <person name="Gardinali P."/>
            <person name="Banfield J.F."/>
            <person name="Atlas R.M."/>
            <person name="Andersen G.L."/>
        </authorList>
    </citation>
    <scope>NUCLEOTIDE SEQUENCE [LARGE SCALE GENOMIC DNA]</scope>
</reference>
<sequence>MPINKAAKVLKVYPGRITIFNYWIARAHDADIIENMTQVGFGKTSTKKGHHYITTMIDLKERRVLYACQGKDSGCINKSVKYLQENK</sequence>
<dbReference type="AlphaFoldDB" id="A0A1Z8BFL8"/>
<evidence type="ECO:0000313" key="2">
    <source>
        <dbReference type="Proteomes" id="UP000196102"/>
    </source>
</evidence>
<evidence type="ECO:0008006" key="3">
    <source>
        <dbReference type="Google" id="ProtNLM"/>
    </source>
</evidence>
<gene>
    <name evidence="1" type="ORF">A9Q93_01115</name>
</gene>
<proteinExistence type="predicted"/>
<dbReference type="EMBL" id="MAAX01000019">
    <property type="protein sequence ID" value="OUS21372.1"/>
    <property type="molecule type" value="Genomic_DNA"/>
</dbReference>
<dbReference type="Proteomes" id="UP000196102">
    <property type="component" value="Unassembled WGS sequence"/>
</dbReference>
<organism evidence="1 2">
    <name type="scientific">Nonlabens dokdonensis</name>
    <dbReference type="NCBI Taxonomy" id="328515"/>
    <lineage>
        <taxon>Bacteria</taxon>
        <taxon>Pseudomonadati</taxon>
        <taxon>Bacteroidota</taxon>
        <taxon>Flavobacteriia</taxon>
        <taxon>Flavobacteriales</taxon>
        <taxon>Flavobacteriaceae</taxon>
        <taxon>Nonlabens</taxon>
    </lineage>
</organism>
<accession>A0A1Z8BFL8</accession>